<dbReference type="OrthoDB" id="10461869at2759"/>
<proteinExistence type="predicted"/>
<dbReference type="AlphaFoldDB" id="A0A8J6C8T1"/>
<protein>
    <recommendedName>
        <fullName evidence="3">PH domain-containing protein</fullName>
    </recommendedName>
</protein>
<evidence type="ECO:0000313" key="1">
    <source>
        <dbReference type="EMBL" id="KAG8458753.1"/>
    </source>
</evidence>
<evidence type="ECO:0000313" key="2">
    <source>
        <dbReference type="Proteomes" id="UP000751190"/>
    </source>
</evidence>
<reference evidence="1" key="1">
    <citation type="submission" date="2021-05" db="EMBL/GenBank/DDBJ databases">
        <title>The genome of the haptophyte Pavlova lutheri (Diacronema luteri, Pavlovales) - a model for lipid biosynthesis in eukaryotic algae.</title>
        <authorList>
            <person name="Hulatt C.J."/>
            <person name="Posewitz M.C."/>
        </authorList>
    </citation>
    <scope>NUCLEOTIDE SEQUENCE</scope>
    <source>
        <strain evidence="1">NIVA-4/92</strain>
    </source>
</reference>
<dbReference type="PROSITE" id="PS50096">
    <property type="entry name" value="IQ"/>
    <property type="match status" value="1"/>
</dbReference>
<sequence>MQRLLQCFGLGDSYARMGYGPFESKAETTISKHARGMLARKEAEALRKEAAEKATARLDVKRTLKKASRRGYGVYSARVVYLSEDERSLVYAKPGAQEVEKSLPFAQMEPPEVSGAVVTISMRNQAKATSVYKFSAATDAEAKVWAHALKTFLPPIGARKASFSAPAQATAPAA</sequence>
<dbReference type="EMBL" id="JAGTXO010000048">
    <property type="protein sequence ID" value="KAG8458753.1"/>
    <property type="molecule type" value="Genomic_DNA"/>
</dbReference>
<organism evidence="1 2">
    <name type="scientific">Diacronema lutheri</name>
    <name type="common">Unicellular marine alga</name>
    <name type="synonym">Monochrysis lutheri</name>
    <dbReference type="NCBI Taxonomy" id="2081491"/>
    <lineage>
        <taxon>Eukaryota</taxon>
        <taxon>Haptista</taxon>
        <taxon>Haptophyta</taxon>
        <taxon>Pavlovophyceae</taxon>
        <taxon>Pavlovales</taxon>
        <taxon>Pavlovaceae</taxon>
        <taxon>Diacronema</taxon>
    </lineage>
</organism>
<accession>A0A8J6C8T1</accession>
<comment type="caution">
    <text evidence="1">The sequence shown here is derived from an EMBL/GenBank/DDBJ whole genome shotgun (WGS) entry which is preliminary data.</text>
</comment>
<dbReference type="Proteomes" id="UP000751190">
    <property type="component" value="Unassembled WGS sequence"/>
</dbReference>
<gene>
    <name evidence="1" type="ORF">KFE25_012951</name>
</gene>
<keyword evidence="2" id="KW-1185">Reference proteome</keyword>
<name>A0A8J6C8T1_DIALT</name>
<evidence type="ECO:0008006" key="3">
    <source>
        <dbReference type="Google" id="ProtNLM"/>
    </source>
</evidence>